<feature type="region of interest" description="Disordered" evidence="1">
    <location>
        <begin position="31"/>
        <end position="316"/>
    </location>
</feature>
<feature type="compositionally biased region" description="Basic and acidic residues" evidence="1">
    <location>
        <begin position="58"/>
        <end position="144"/>
    </location>
</feature>
<accession>W7TLJ4</accession>
<evidence type="ECO:0000256" key="1">
    <source>
        <dbReference type="SAM" id="MobiDB-lite"/>
    </source>
</evidence>
<feature type="compositionally biased region" description="Polar residues" evidence="1">
    <location>
        <begin position="186"/>
        <end position="202"/>
    </location>
</feature>
<evidence type="ECO:0000313" key="3">
    <source>
        <dbReference type="Proteomes" id="UP000019335"/>
    </source>
</evidence>
<sequence>MERLVRERVRARWLGEVKARQHERDLLAALEAEEMGAEGESGKRRGKKNKKKEKERKKKQEEAAKKREAALEKEREAAARQKALQEKVEADRRARLEQQRREAEEEKKKLEAALEVRRLEEEAKRRRALEEERERQQRGSDERQRLRHQPPQSLPKQAPQPQRQQGCKPVPHQQLRHPSSQPPRPLSSTSLAAGKQSPQQHPSGFGGAVSRSKKPLPGPHPHAQAAGARQGVSPAPAHRGPPRSPPHHLHAPRRASLPPTSRVPPGNAHLPQPPNKTRPAPAAPLSSGAWRHPFLPSCKQPRCRLRPHWPPVSPPALSERRRLALLPLQTPCGWREQAPLSSWHFSHAGGLSPGGWTLSAPPPPPSGDRLPRLPQHLKPPPGQPPLRSSPPGPSTRGRQATGFGASRGWGDARLSRHGHVDAALLQPVRLSAPGTCSQILQPMRGGRRPLGRDRSGRRRHRLIRCLLPFLPSPCPFPVGHAALASSDGRAWRPSPALEGRGSRQVLQPSSLRPQHSTTVRVCAPSARPPPFLHASGPSCLRTHVSPARTGTRPPRPAGRKGAARWAGGRRGGLGWEGRGDREGRWRRRRRRGSERVVRGEIRFLGHIVARARRGQGGSLCGRITGVAVLSQCYGQNQGASQIARARETGSRGQKRRNFEWTAFLPAASDWVTVLMAKLGTRPVGFFDFPPFHLTGSVFPPSSKSGSRAA</sequence>
<dbReference type="EMBL" id="AZIL01002442">
    <property type="protein sequence ID" value="EWM21584.1"/>
    <property type="molecule type" value="Genomic_DNA"/>
</dbReference>
<feature type="compositionally biased region" description="Pro residues" evidence="1">
    <location>
        <begin position="377"/>
        <end position="393"/>
    </location>
</feature>
<feature type="compositionally biased region" description="Polar residues" evidence="1">
    <location>
        <begin position="150"/>
        <end position="165"/>
    </location>
</feature>
<dbReference type="AlphaFoldDB" id="W7TLJ4"/>
<protein>
    <submittedName>
        <fullName evidence="2">Uncharacterized protein</fullName>
    </submittedName>
</protein>
<dbReference type="Proteomes" id="UP000019335">
    <property type="component" value="Unassembled WGS sequence"/>
</dbReference>
<feature type="region of interest" description="Disordered" evidence="1">
    <location>
        <begin position="354"/>
        <end position="411"/>
    </location>
</feature>
<evidence type="ECO:0000313" key="2">
    <source>
        <dbReference type="EMBL" id="EWM21584.1"/>
    </source>
</evidence>
<proteinExistence type="predicted"/>
<feature type="compositionally biased region" description="Basic residues" evidence="1">
    <location>
        <begin position="44"/>
        <end position="57"/>
    </location>
</feature>
<feature type="region of interest" description="Disordered" evidence="1">
    <location>
        <begin position="490"/>
        <end position="580"/>
    </location>
</feature>
<keyword evidence="3" id="KW-1185">Reference proteome</keyword>
<feature type="compositionally biased region" description="Polar residues" evidence="1">
    <location>
        <begin position="504"/>
        <end position="519"/>
    </location>
</feature>
<organism evidence="2 3">
    <name type="scientific">Nannochloropsis gaditana</name>
    <dbReference type="NCBI Taxonomy" id="72520"/>
    <lineage>
        <taxon>Eukaryota</taxon>
        <taxon>Sar</taxon>
        <taxon>Stramenopiles</taxon>
        <taxon>Ochrophyta</taxon>
        <taxon>Eustigmatophyceae</taxon>
        <taxon>Eustigmatales</taxon>
        <taxon>Monodopsidaceae</taxon>
        <taxon>Nannochloropsis</taxon>
    </lineage>
</organism>
<gene>
    <name evidence="2" type="ORF">Naga_100012g37</name>
</gene>
<reference evidence="2 3" key="1">
    <citation type="journal article" date="2014" name="Mol. Plant">
        <title>Chromosome Scale Genome Assembly and Transcriptome Profiling of Nannochloropsis gaditana in Nitrogen Depletion.</title>
        <authorList>
            <person name="Corteggiani Carpinelli E."/>
            <person name="Telatin A."/>
            <person name="Vitulo N."/>
            <person name="Forcato C."/>
            <person name="D'Angelo M."/>
            <person name="Schiavon R."/>
            <person name="Vezzi A."/>
            <person name="Giacometti G.M."/>
            <person name="Morosinotto T."/>
            <person name="Valle G."/>
        </authorList>
    </citation>
    <scope>NUCLEOTIDE SEQUENCE [LARGE SCALE GENOMIC DNA]</scope>
    <source>
        <strain evidence="2 3">B-31</strain>
    </source>
</reference>
<comment type="caution">
    <text evidence="2">The sequence shown here is derived from an EMBL/GenBank/DDBJ whole genome shotgun (WGS) entry which is preliminary data.</text>
</comment>
<name>W7TLJ4_9STRA</name>